<protein>
    <recommendedName>
        <fullName evidence="6">ABC-2 type transporter transmembrane domain-containing protein</fullName>
    </recommendedName>
</protein>
<evidence type="ECO:0000256" key="5">
    <source>
        <dbReference type="SAM" id="Phobius"/>
    </source>
</evidence>
<dbReference type="STRING" id="1802701.A3A33_03985"/>
<dbReference type="InterPro" id="IPR052902">
    <property type="entry name" value="ABC-2_transporter"/>
</dbReference>
<evidence type="ECO:0000256" key="2">
    <source>
        <dbReference type="ARBA" id="ARBA00022692"/>
    </source>
</evidence>
<comment type="caution">
    <text evidence="7">The sequence shown here is derived from an EMBL/GenBank/DDBJ whole genome shotgun (WGS) entry which is preliminary data.</text>
</comment>
<reference evidence="7 8" key="1">
    <citation type="journal article" date="2016" name="Nat. Commun.">
        <title>Thousands of microbial genomes shed light on interconnected biogeochemical processes in an aquifer system.</title>
        <authorList>
            <person name="Anantharaman K."/>
            <person name="Brown C.T."/>
            <person name="Hug L.A."/>
            <person name="Sharon I."/>
            <person name="Castelle C.J."/>
            <person name="Probst A.J."/>
            <person name="Thomas B.C."/>
            <person name="Singh A."/>
            <person name="Wilkins M.J."/>
            <person name="Karaoz U."/>
            <person name="Brodie E.L."/>
            <person name="Williams K.H."/>
            <person name="Hubbard S.S."/>
            <person name="Banfield J.F."/>
        </authorList>
    </citation>
    <scope>NUCLEOTIDE SEQUENCE [LARGE SCALE GENOMIC DNA]</scope>
</reference>
<evidence type="ECO:0000313" key="8">
    <source>
        <dbReference type="Proteomes" id="UP000179047"/>
    </source>
</evidence>
<dbReference type="InterPro" id="IPR000412">
    <property type="entry name" value="ABC_2_transport"/>
</dbReference>
<feature type="domain" description="ABC-2 type transporter transmembrane" evidence="6">
    <location>
        <begin position="15"/>
        <end position="216"/>
    </location>
</feature>
<gene>
    <name evidence="7" type="ORF">A3A33_03985</name>
</gene>
<organism evidence="7 8">
    <name type="scientific">Candidatus Yanofskybacteria bacterium RIFCSPLOWO2_01_FULL_49_25</name>
    <dbReference type="NCBI Taxonomy" id="1802701"/>
    <lineage>
        <taxon>Bacteria</taxon>
        <taxon>Candidatus Yanofskyibacteriota</taxon>
    </lineage>
</organism>
<evidence type="ECO:0000256" key="1">
    <source>
        <dbReference type="ARBA" id="ARBA00004141"/>
    </source>
</evidence>
<feature type="transmembrane region" description="Helical" evidence="5">
    <location>
        <begin position="171"/>
        <end position="190"/>
    </location>
</feature>
<name>A0A1F8GUG0_9BACT</name>
<dbReference type="PANTHER" id="PTHR43027:SF1">
    <property type="entry name" value="DOXORUBICIN RESISTANCE ABC TRANSPORTER PERMEASE PROTEIN DRRC-RELATED"/>
    <property type="match status" value="1"/>
</dbReference>
<evidence type="ECO:0000256" key="4">
    <source>
        <dbReference type="ARBA" id="ARBA00023136"/>
    </source>
</evidence>
<keyword evidence="3 5" id="KW-1133">Transmembrane helix</keyword>
<comment type="subcellular location">
    <subcellularLocation>
        <location evidence="1">Membrane</location>
        <topology evidence="1">Multi-pass membrane protein</topology>
    </subcellularLocation>
</comment>
<dbReference type="GO" id="GO:0043190">
    <property type="term" value="C:ATP-binding cassette (ABC) transporter complex"/>
    <property type="evidence" value="ECO:0007669"/>
    <property type="project" value="InterPro"/>
</dbReference>
<feature type="transmembrane region" description="Helical" evidence="5">
    <location>
        <begin position="226"/>
        <end position="247"/>
    </location>
</feature>
<feature type="transmembrane region" description="Helical" evidence="5">
    <location>
        <begin position="133"/>
        <end position="159"/>
    </location>
</feature>
<dbReference type="EMBL" id="MGKP01000024">
    <property type="protein sequence ID" value="OGN28069.1"/>
    <property type="molecule type" value="Genomic_DNA"/>
</dbReference>
<dbReference type="Pfam" id="PF01061">
    <property type="entry name" value="ABC2_membrane"/>
    <property type="match status" value="1"/>
</dbReference>
<evidence type="ECO:0000313" key="7">
    <source>
        <dbReference type="EMBL" id="OGN28069.1"/>
    </source>
</evidence>
<proteinExistence type="predicted"/>
<dbReference type="AlphaFoldDB" id="A0A1F8GUG0"/>
<dbReference type="GO" id="GO:0140359">
    <property type="term" value="F:ABC-type transporter activity"/>
    <property type="evidence" value="ECO:0007669"/>
    <property type="project" value="InterPro"/>
</dbReference>
<sequence length="265" mass="29927">MKINHIYSIVLRQVILNKRSWGRWTGILYWPTIDLLVWGTLSIYIQKAGGQEFNVFVFLIGSVILMNFIWRTQQGVAVSFLEDVWTRNFVNLFSSPLTIGEYSVGLVVTAIFRVGFSIGILCILAWLLYTFNIFVFGFYLMPFLAILFLFSIAIGFFSVGITLRIGPSAEALVWSIPAIISPLSGAMYPVSVLPGFIQKIALALPSTYVFEGMRGVIATGSYDHRLLWIGFALSVVYLALGTWYIFLSYRTVLRRGLFSRFSTTD</sequence>
<evidence type="ECO:0000256" key="3">
    <source>
        <dbReference type="ARBA" id="ARBA00022989"/>
    </source>
</evidence>
<feature type="transmembrane region" description="Helical" evidence="5">
    <location>
        <begin position="21"/>
        <end position="41"/>
    </location>
</feature>
<dbReference type="Proteomes" id="UP000179047">
    <property type="component" value="Unassembled WGS sequence"/>
</dbReference>
<dbReference type="PRINTS" id="PR00164">
    <property type="entry name" value="ABC2TRNSPORT"/>
</dbReference>
<keyword evidence="2 5" id="KW-0812">Transmembrane</keyword>
<dbReference type="PANTHER" id="PTHR43027">
    <property type="entry name" value="DOXORUBICIN RESISTANCE ABC TRANSPORTER PERMEASE PROTEIN DRRC-RELATED"/>
    <property type="match status" value="1"/>
</dbReference>
<evidence type="ECO:0000259" key="6">
    <source>
        <dbReference type="Pfam" id="PF01061"/>
    </source>
</evidence>
<accession>A0A1F8GUG0</accession>
<dbReference type="InterPro" id="IPR013525">
    <property type="entry name" value="ABC2_TM"/>
</dbReference>
<feature type="transmembrane region" description="Helical" evidence="5">
    <location>
        <begin position="53"/>
        <end position="70"/>
    </location>
</feature>
<keyword evidence="4 5" id="KW-0472">Membrane</keyword>